<dbReference type="GO" id="GO:0009986">
    <property type="term" value="C:cell surface"/>
    <property type="evidence" value="ECO:0007669"/>
    <property type="project" value="UniProtKB-SubCell"/>
</dbReference>
<dbReference type="InterPro" id="IPR008640">
    <property type="entry name" value="Adhesin_Head_dom"/>
</dbReference>
<feature type="domain" description="Trimeric autotransporter adhesin YadA-like stalk" evidence="14">
    <location>
        <begin position="1305"/>
        <end position="1335"/>
    </location>
</feature>
<feature type="domain" description="Trimeric autotransporter adhesin YadA-like head" evidence="13">
    <location>
        <begin position="364"/>
        <end position="389"/>
    </location>
</feature>
<dbReference type="OrthoDB" id="1631723at2"/>
<evidence type="ECO:0000256" key="9">
    <source>
        <dbReference type="ARBA" id="ARBA00023136"/>
    </source>
</evidence>
<feature type="domain" description="Trimeric autotransporter adhesin YadA-like head" evidence="13">
    <location>
        <begin position="1451"/>
        <end position="1477"/>
    </location>
</feature>
<evidence type="ECO:0000256" key="5">
    <source>
        <dbReference type="ARBA" id="ARBA00022452"/>
    </source>
</evidence>
<feature type="domain" description="Trimeric autotransporter adhesin YadA-like head" evidence="13">
    <location>
        <begin position="281"/>
        <end position="306"/>
    </location>
</feature>
<feature type="domain" description="Trimeric autotransporter adhesin YadA-like head" evidence="13">
    <location>
        <begin position="130"/>
        <end position="152"/>
    </location>
</feature>
<reference evidence="16 17" key="1">
    <citation type="submission" date="2017-08" db="EMBL/GenBank/DDBJ databases">
        <title>Halomonas alkalisoli sp. nov., isolated from saline alkaline soil.</title>
        <authorList>
            <person name="Wang D."/>
            <person name="Zhang G."/>
        </authorList>
    </citation>
    <scope>NUCLEOTIDE SEQUENCE [LARGE SCALE GENOMIC DNA]</scope>
    <source>
        <strain evidence="16 17">WRN001</strain>
    </source>
</reference>
<dbReference type="Gene3D" id="2.150.10.10">
    <property type="entry name" value="Serralysin-like metalloprotease, C-terminal"/>
    <property type="match status" value="10"/>
</dbReference>
<evidence type="ECO:0000313" key="16">
    <source>
        <dbReference type="EMBL" id="PAU76637.1"/>
    </source>
</evidence>
<keyword evidence="17" id="KW-1185">Reference proteome</keyword>
<evidence type="ECO:0000256" key="8">
    <source>
        <dbReference type="ARBA" id="ARBA00022927"/>
    </source>
</evidence>
<dbReference type="InterPro" id="IPR024973">
    <property type="entry name" value="ESPR"/>
</dbReference>
<dbReference type="Pfam" id="PF03895">
    <property type="entry name" value="YadA_anchor"/>
    <property type="match status" value="1"/>
</dbReference>
<keyword evidence="6" id="KW-0812">Transmembrane</keyword>
<protein>
    <recommendedName>
        <fullName evidence="18">Autotransporter adhesin</fullName>
    </recommendedName>
</protein>
<feature type="domain" description="Trimeric autotransporter adhesin YadA-like stalk" evidence="14">
    <location>
        <begin position="519"/>
        <end position="542"/>
    </location>
</feature>
<comment type="subcellular location">
    <subcellularLocation>
        <location evidence="2">Cell outer membrane</location>
    </subcellularLocation>
    <subcellularLocation>
        <location evidence="1">Cell surface</location>
    </subcellularLocation>
</comment>
<sequence>MNKVYRIVWNRALGRSIVAPEVACRRGKAATQQGLAERSTSAQAIQRPPVSARPLFSITLVTFMATGGGTLSAPSFAAQSAVLEGSGDGLQVGDGTEASDDGLTTLYWANPFVLDGSVPIDYSGGLTVPGAVAIGTDAQATSPGSVVIGANSIAEAPATNQGASTVIGAYSYAGSNNNVVLGNRGVAIGWAAMAIGRESASTGRNAIAFGNVSAAIGDGAVAMGQSSLASGQRAIAIGSADSQRDYSEDNTQASGTDSLAFGTQAVASEQDAIAFGREAGAAGEQSVAIGTLADAAASRAVAIGNDTQAELSATAIGDQASSVGERSTAIGFLANSQSADSVAIGHQAAATGINGFAMGLESQASGVDSLAVGTGAIASGEQSISIGYQNEVSGDHSGAVGDPNIITGSGSYALGNDNTIDADEAGAFGNRNVLAETATGSRLIGNDNDVDVADAFILGNDADVTEEGGVALGSGSVASTASGIAGYVPEGADDTAILSTTSTRSAISVGDADAGEYRQITGVAAGTEDSDAVNVAQLQGLADTPLTFGGDSGETQRRLGESLNIVGSNANLSTEVTDDDELQIALNDDLALDSVTINDGGPVIDGGGIDMSNTQIVGLADGTEDDHAVNLGQLNEVGDVASQGWDVQTNADASTNVAPGDTVTFLDGQNIEITSDGQEISVATADDVEFSNVEISENLTVEGDTLLEGDLSVTHEGDEVFNITEGDTVFGGDSFTIAENTTIDMSDNRITNVGDAIEEGDAVNLGQVTNLTEEIADTPLTFGGDSGETERRLGETFNIVGSNANLSTEVTDDDELQIALNDDLALDSVTINDGGPVIDGGGIDMGGQQIVGLADGTEDDHAVNLGQLDQSIDESTTRYYSVNDGGVIGDNYDNDGASGVNAMAAGVGASATQEDAVALGREAQANIVGGAALGAESIVDRETAPTDGVIDAGSATITYNTNDQELLGAVSVGRDGEAYRQITNVADGTQNQDAVTIRQLQGAISSVTQTGTLYFHANSADEDGSNDSLAVGEESIAVGPDTIVNADRGIGMGDGALVEATAPGGTAIGQQAYVSLPDAIAMGTESEATGEQSIALGAGAVASDPSSVALGGNAVTSAPVGTSGTTINDVTYEFAGSDPVGTVSVGDEDQERTITNVAAGRIEEDSTDAINGSQLYTTHQAIEETGDLLIEIAGDTSETYVNENGRGIRYARTNENGLAESDAFAQAPGATAVGYEATATAADALALGRDAQADHQGSVALGEGAQTSEAVGTASIDIAGQTYQFAGAEPVATVSVGANGAERTITNVAAGRVSADSTDAINGSQLHATNQAVESIEGRVGEVEGDVTELDNRVTNVEGDVANLGDSFEELNDQAVKYDVNDDGSVNYDSITLEGDEGTTITNVAAGEVSEESSDAVNGSQLWEVQNQVSNIEEGGSKYFTANSEAAAAQAEGDESVAMGPESVAAGDHSVAAGDGARAESEGGVALGAGSVAQREGMDGQEEAFSGESVASTQGAVSVGSEGSERQITNVAGGTEATDAVNVRQLESVQAGSVNYDRDGDGNVDYSSVTFGEEGTSTRLRNISAGVEDSDAVNLGQMRELSQRFEQQIGGVHSRIDDVEDQANAGTASAMAMASVPQAYKPGKSMLAVGAGTYNGESAVSVGASRLSDNGRWAAKLNVSGDSQGNFGAGVGAGFHW</sequence>
<evidence type="ECO:0000256" key="11">
    <source>
        <dbReference type="SAM" id="MobiDB-lite"/>
    </source>
</evidence>
<feature type="domain" description="ESPR" evidence="15">
    <location>
        <begin position="1"/>
        <end position="43"/>
    </location>
</feature>
<dbReference type="SUPFAM" id="SSF54523">
    <property type="entry name" value="Pili subunits"/>
    <property type="match status" value="1"/>
</dbReference>
<dbReference type="Proteomes" id="UP000217771">
    <property type="component" value="Unassembled WGS sequence"/>
</dbReference>
<evidence type="ECO:0000259" key="13">
    <source>
        <dbReference type="Pfam" id="PF05658"/>
    </source>
</evidence>
<dbReference type="GO" id="GO:0015031">
    <property type="term" value="P:protein transport"/>
    <property type="evidence" value="ECO:0007669"/>
    <property type="project" value="UniProtKB-KW"/>
</dbReference>
<evidence type="ECO:0000256" key="3">
    <source>
        <dbReference type="ARBA" id="ARBA00005848"/>
    </source>
</evidence>
<evidence type="ECO:0000256" key="7">
    <source>
        <dbReference type="ARBA" id="ARBA00022729"/>
    </source>
</evidence>
<accession>A0A2A2EWA6</accession>
<feature type="domain" description="Trimeric autotransporter adhesin YadA-like stalk" evidence="14">
    <location>
        <begin position="1154"/>
        <end position="1190"/>
    </location>
</feature>
<keyword evidence="7" id="KW-0732">Signal</keyword>
<keyword evidence="5" id="KW-1134">Transmembrane beta strand</keyword>
<feature type="domain" description="Trimeric autotransporter adhesin YadA-like head" evidence="13">
    <location>
        <begin position="340"/>
        <end position="361"/>
    </location>
</feature>
<dbReference type="Gene3D" id="6.20.50.100">
    <property type="match status" value="1"/>
</dbReference>
<feature type="domain" description="Trimeric autotransporter adhesin YadA-like stalk" evidence="14">
    <location>
        <begin position="1581"/>
        <end position="1616"/>
    </location>
</feature>
<dbReference type="CDD" id="cd12820">
    <property type="entry name" value="LbR_YadA-like"/>
    <property type="match status" value="2"/>
</dbReference>
<evidence type="ECO:0008006" key="18">
    <source>
        <dbReference type="Google" id="ProtNLM"/>
    </source>
</evidence>
<keyword evidence="8" id="KW-0653">Protein transport</keyword>
<comment type="similarity">
    <text evidence="3">Belongs to the autotransporter-2 (AT-2) (TC 1.B.40) family.</text>
</comment>
<gene>
    <name evidence="16" type="ORF">CK498_11635</name>
</gene>
<evidence type="ECO:0000313" key="17">
    <source>
        <dbReference type="Proteomes" id="UP000217771"/>
    </source>
</evidence>
<dbReference type="EMBL" id="NSKB01000004">
    <property type="protein sequence ID" value="PAU76637.1"/>
    <property type="molecule type" value="Genomic_DNA"/>
</dbReference>
<keyword evidence="9" id="KW-0472">Membrane</keyword>
<feature type="region of interest" description="Disordered" evidence="11">
    <location>
        <begin position="1493"/>
        <end position="1526"/>
    </location>
</feature>
<name>A0A2A2EWA6_9GAMM</name>
<keyword evidence="4" id="KW-0813">Transport</keyword>
<dbReference type="Pfam" id="PF13018">
    <property type="entry name" value="ESPR"/>
    <property type="match status" value="1"/>
</dbReference>
<feature type="domain" description="Trimeric autotransporter adhesin YadA-like head" evidence="13">
    <location>
        <begin position="1060"/>
        <end position="1086"/>
    </location>
</feature>
<feature type="domain" description="Trimeric autotransporter adhesin YadA-like stalk" evidence="14">
    <location>
        <begin position="749"/>
        <end position="775"/>
    </location>
</feature>
<feature type="domain" description="Trimeric autotransporter adhesin YadA-like head" evidence="13">
    <location>
        <begin position="1088"/>
        <end position="1114"/>
    </location>
</feature>
<feature type="domain" description="Trimeric autotransporter adhesin YadA-like stalk" evidence="14">
    <location>
        <begin position="1401"/>
        <end position="1433"/>
    </location>
</feature>
<feature type="domain" description="Trimeric autotransporter adhesin YadA-like head" evidence="13">
    <location>
        <begin position="192"/>
        <end position="211"/>
    </location>
</feature>
<feature type="domain" description="Trimeric autotransporter adhesin YadA-like stalk" evidence="14">
    <location>
        <begin position="615"/>
        <end position="656"/>
    </location>
</feature>
<evidence type="ECO:0000259" key="14">
    <source>
        <dbReference type="Pfam" id="PF05662"/>
    </source>
</evidence>
<proteinExistence type="inferred from homology"/>
<dbReference type="Gene3D" id="6.10.250.2040">
    <property type="match status" value="1"/>
</dbReference>
<feature type="domain" description="Trimeric autotransporter adhesin YadA-like head" evidence="13">
    <location>
        <begin position="253"/>
        <end position="279"/>
    </location>
</feature>
<feature type="domain" description="Trimeric autotransporter adhesin YadA-like head" evidence="13">
    <location>
        <begin position="1225"/>
        <end position="1251"/>
    </location>
</feature>
<dbReference type="GO" id="GO:0009279">
    <property type="term" value="C:cell outer membrane"/>
    <property type="evidence" value="ECO:0007669"/>
    <property type="project" value="UniProtKB-SubCell"/>
</dbReference>
<feature type="domain" description="Trimeric autotransporter adhesin YadA-like C-terminal membrane anchor" evidence="12">
    <location>
        <begin position="1637"/>
        <end position="1697"/>
    </location>
</feature>
<comment type="caution">
    <text evidence="16">The sequence shown here is derived from an EMBL/GenBank/DDBJ whole genome shotgun (WGS) entry which is preliminary data.</text>
</comment>
<dbReference type="Gene3D" id="1.20.5.170">
    <property type="match status" value="3"/>
</dbReference>
<feature type="domain" description="Trimeric autotransporter adhesin YadA-like head" evidence="13">
    <location>
        <begin position="312"/>
        <end position="332"/>
    </location>
</feature>
<evidence type="ECO:0000256" key="1">
    <source>
        <dbReference type="ARBA" id="ARBA00004241"/>
    </source>
</evidence>
<feature type="domain" description="Trimeric autotransporter adhesin YadA-like stalk" evidence="14">
    <location>
        <begin position="849"/>
        <end position="876"/>
    </location>
</feature>
<evidence type="ECO:0000259" key="15">
    <source>
        <dbReference type="Pfam" id="PF13018"/>
    </source>
</evidence>
<feature type="domain" description="Trimeric autotransporter adhesin YadA-like head" evidence="13">
    <location>
        <begin position="215"/>
        <end position="239"/>
    </location>
</feature>
<dbReference type="Gene3D" id="3.30.1300.30">
    <property type="entry name" value="GSPII I/J protein-like"/>
    <property type="match status" value="1"/>
</dbReference>
<feature type="domain" description="Trimeric autotransporter adhesin YadA-like head" evidence="13">
    <location>
        <begin position="897"/>
        <end position="923"/>
    </location>
</feature>
<feature type="domain" description="Trimeric autotransporter adhesin YadA-like stalk" evidence="14">
    <location>
        <begin position="1527"/>
        <end position="1567"/>
    </location>
</feature>
<dbReference type="InterPro" id="IPR008635">
    <property type="entry name" value="Coiled_stalk_dom"/>
</dbReference>
<dbReference type="InterPro" id="IPR045584">
    <property type="entry name" value="Pilin-like"/>
</dbReference>
<evidence type="ECO:0000259" key="12">
    <source>
        <dbReference type="Pfam" id="PF03895"/>
    </source>
</evidence>
<dbReference type="Pfam" id="PF05658">
    <property type="entry name" value="YadA_head"/>
    <property type="match status" value="13"/>
</dbReference>
<organism evidence="16 17">
    <name type="scientific">Halomonas salipaludis</name>
    <dbReference type="NCBI Taxonomy" id="2032625"/>
    <lineage>
        <taxon>Bacteria</taxon>
        <taxon>Pseudomonadati</taxon>
        <taxon>Pseudomonadota</taxon>
        <taxon>Gammaproteobacteria</taxon>
        <taxon>Oceanospirillales</taxon>
        <taxon>Halomonadaceae</taxon>
        <taxon>Halomonas</taxon>
    </lineage>
</organism>
<evidence type="ECO:0000256" key="6">
    <source>
        <dbReference type="ARBA" id="ARBA00022692"/>
    </source>
</evidence>
<keyword evidence="10" id="KW-0998">Cell outer membrane</keyword>
<dbReference type="Pfam" id="PF05662">
    <property type="entry name" value="YadA_stalk"/>
    <property type="match status" value="10"/>
</dbReference>
<evidence type="ECO:0000256" key="4">
    <source>
        <dbReference type="ARBA" id="ARBA00022448"/>
    </source>
</evidence>
<evidence type="ECO:0000256" key="10">
    <source>
        <dbReference type="ARBA" id="ARBA00023237"/>
    </source>
</evidence>
<dbReference type="InterPro" id="IPR011049">
    <property type="entry name" value="Serralysin-like_metalloprot_C"/>
</dbReference>
<dbReference type="SUPFAM" id="SSF101967">
    <property type="entry name" value="Adhesin YadA, collagen-binding domain"/>
    <property type="match status" value="9"/>
</dbReference>
<evidence type="ECO:0000256" key="2">
    <source>
        <dbReference type="ARBA" id="ARBA00004442"/>
    </source>
</evidence>
<feature type="domain" description="Trimeric autotransporter adhesin YadA-like stalk" evidence="14">
    <location>
        <begin position="981"/>
        <end position="1021"/>
    </location>
</feature>
<dbReference type="InterPro" id="IPR005594">
    <property type="entry name" value="YadA_C"/>
</dbReference>